<dbReference type="PANTHER" id="PTHR38441:SF1">
    <property type="entry name" value="MEMBRANE PROTEIN"/>
    <property type="match status" value="1"/>
</dbReference>
<feature type="compositionally biased region" description="Low complexity" evidence="1">
    <location>
        <begin position="111"/>
        <end position="135"/>
    </location>
</feature>
<dbReference type="PANTHER" id="PTHR38441">
    <property type="entry name" value="INTEGRAL MEMBRANE PROTEIN-RELATED"/>
    <property type="match status" value="1"/>
</dbReference>
<feature type="transmembrane region" description="Helical" evidence="2">
    <location>
        <begin position="31"/>
        <end position="53"/>
    </location>
</feature>
<evidence type="ECO:0000313" key="3">
    <source>
        <dbReference type="EMBL" id="TMR27602.1"/>
    </source>
</evidence>
<feature type="transmembrane region" description="Helical" evidence="2">
    <location>
        <begin position="65"/>
        <end position="86"/>
    </location>
</feature>
<keyword evidence="2" id="KW-0812">Transmembrane</keyword>
<name>A0A5S4G425_9ACTN</name>
<organism evidence="3 4">
    <name type="scientific">Actinomadura geliboluensis</name>
    <dbReference type="NCBI Taxonomy" id="882440"/>
    <lineage>
        <taxon>Bacteria</taxon>
        <taxon>Bacillati</taxon>
        <taxon>Actinomycetota</taxon>
        <taxon>Actinomycetes</taxon>
        <taxon>Streptosporangiales</taxon>
        <taxon>Thermomonosporaceae</taxon>
        <taxon>Actinomadura</taxon>
    </lineage>
</organism>
<evidence type="ECO:0000256" key="1">
    <source>
        <dbReference type="SAM" id="MobiDB-lite"/>
    </source>
</evidence>
<gene>
    <name evidence="3" type="ORF">ETD96_39110</name>
</gene>
<dbReference type="InterPro" id="IPR007436">
    <property type="entry name" value="DUF485"/>
</dbReference>
<dbReference type="OrthoDB" id="3543412at2"/>
<dbReference type="Pfam" id="PF04341">
    <property type="entry name" value="DUF485"/>
    <property type="match status" value="1"/>
</dbReference>
<proteinExistence type="predicted"/>
<dbReference type="RefSeq" id="WP_138641535.1">
    <property type="nucleotide sequence ID" value="NZ_VCKZ01000482.1"/>
</dbReference>
<dbReference type="Proteomes" id="UP000305238">
    <property type="component" value="Unassembled WGS sequence"/>
</dbReference>
<keyword evidence="4" id="KW-1185">Reference proteome</keyword>
<feature type="region of interest" description="Disordered" evidence="1">
    <location>
        <begin position="111"/>
        <end position="141"/>
    </location>
</feature>
<evidence type="ECO:0000313" key="4">
    <source>
        <dbReference type="Proteomes" id="UP000305238"/>
    </source>
</evidence>
<accession>A0A5S4G425</accession>
<comment type="caution">
    <text evidence="3">The sequence shown here is derived from an EMBL/GenBank/DDBJ whole genome shotgun (WGS) entry which is preliminary data.</text>
</comment>
<dbReference type="EMBL" id="VCKZ01000482">
    <property type="protein sequence ID" value="TMR27602.1"/>
    <property type="molecule type" value="Genomic_DNA"/>
</dbReference>
<keyword evidence="2" id="KW-0472">Membrane</keyword>
<keyword evidence="2" id="KW-1133">Transmembrane helix</keyword>
<dbReference type="AlphaFoldDB" id="A0A5S4G425"/>
<protein>
    <submittedName>
        <fullName evidence="3">DUF485 domain-containing protein</fullName>
    </submittedName>
</protein>
<reference evidence="3 4" key="1">
    <citation type="submission" date="2019-05" db="EMBL/GenBank/DDBJ databases">
        <title>Draft genome sequence of Actinomadura geliboluensis A8036.</title>
        <authorList>
            <person name="Saricaoglu S."/>
            <person name="Isik K."/>
        </authorList>
    </citation>
    <scope>NUCLEOTIDE SEQUENCE [LARGE SCALE GENOMIC DNA]</scope>
    <source>
        <strain evidence="3 4">A8036</strain>
    </source>
</reference>
<sequence>MSVDKSAPGTVYERFQGTEEFQELRRRFRRFAFPMTAAFLSWYLLYVILSGWARGFMGHELFGSINVALVFGLLQFVSTFGIAYMYSRHAERRLDPLADKVRGEVEAAQAGGAAAAAGTAEAVDTTKTTGAGTAETAEDAR</sequence>
<evidence type="ECO:0000256" key="2">
    <source>
        <dbReference type="SAM" id="Phobius"/>
    </source>
</evidence>